<protein>
    <submittedName>
        <fullName evidence="1">Uncharacterized protein</fullName>
    </submittedName>
</protein>
<accession>A0A8S3V9B9</accession>
<evidence type="ECO:0000313" key="2">
    <source>
        <dbReference type="Proteomes" id="UP000683360"/>
    </source>
</evidence>
<sequence>MTPEFFISFLKSHEEDHEDSCKIGKMGQLLEDTTLKKIQNLEICIEYCKKVTNGNFGDLIEGLPLNLTNDGALRSFSTLNPVFCSTYCSLLPHSSNLFLHCNLVDSFSPSDKGLKAFDIKGFVEHLPETLHLEKYRRMNIPVEWNPKDSDIPDSDWIEKTWKFLNSVVRNTQQMAAVTCDTESNTNDEVNTSEFILKTINQLLYWSLVPSVQSRTCLVENENETKIHLLMPVCEAMFIIDINTFSGKLKRALEELRMPILDENIYFEYDNIVQHLVVIRDRPVSLLNLLFEKRHTIASLQIDPTNCLEIMDFLSDHLEIMVKDNSKKEILEK</sequence>
<reference evidence="1" key="1">
    <citation type="submission" date="2021-03" db="EMBL/GenBank/DDBJ databases">
        <authorList>
            <person name="Bekaert M."/>
        </authorList>
    </citation>
    <scope>NUCLEOTIDE SEQUENCE</scope>
</reference>
<comment type="caution">
    <text evidence="1">The sequence shown here is derived from an EMBL/GenBank/DDBJ whole genome shotgun (WGS) entry which is preliminary data.</text>
</comment>
<dbReference type="PANTHER" id="PTHR15600:SF42">
    <property type="entry name" value="SACSIN"/>
    <property type="match status" value="1"/>
</dbReference>
<dbReference type="GO" id="GO:0030544">
    <property type="term" value="F:Hsp70 protein binding"/>
    <property type="evidence" value="ECO:0007669"/>
    <property type="project" value="TreeGrafter"/>
</dbReference>
<dbReference type="Proteomes" id="UP000683360">
    <property type="component" value="Unassembled WGS sequence"/>
</dbReference>
<organism evidence="1 2">
    <name type="scientific">Mytilus edulis</name>
    <name type="common">Blue mussel</name>
    <dbReference type="NCBI Taxonomy" id="6550"/>
    <lineage>
        <taxon>Eukaryota</taxon>
        <taxon>Metazoa</taxon>
        <taxon>Spiralia</taxon>
        <taxon>Lophotrochozoa</taxon>
        <taxon>Mollusca</taxon>
        <taxon>Bivalvia</taxon>
        <taxon>Autobranchia</taxon>
        <taxon>Pteriomorphia</taxon>
        <taxon>Mytilida</taxon>
        <taxon>Mytiloidea</taxon>
        <taxon>Mytilidae</taxon>
        <taxon>Mytilinae</taxon>
        <taxon>Mytilus</taxon>
    </lineage>
</organism>
<dbReference type="EMBL" id="CAJPWZ010003139">
    <property type="protein sequence ID" value="CAG2253139.1"/>
    <property type="molecule type" value="Genomic_DNA"/>
</dbReference>
<name>A0A8S3V9B9_MYTED</name>
<dbReference type="AlphaFoldDB" id="A0A8S3V9B9"/>
<keyword evidence="2" id="KW-1185">Reference proteome</keyword>
<gene>
    <name evidence="1" type="ORF">MEDL_64627</name>
</gene>
<dbReference type="InterPro" id="IPR052972">
    <property type="entry name" value="Sacsin_chaperone_reg"/>
</dbReference>
<proteinExistence type="predicted"/>
<evidence type="ECO:0000313" key="1">
    <source>
        <dbReference type="EMBL" id="CAG2253139.1"/>
    </source>
</evidence>
<dbReference type="PANTHER" id="PTHR15600">
    <property type="entry name" value="SACSIN"/>
    <property type="match status" value="1"/>
</dbReference>